<sequence length="110" mass="11784">MSSSLESLVCSLVPPARRDDALKDELVAHCHEILNSVAYCAKRRSCTEVCEPAVKTPGTTRSLKETCVLVISAFIGCISNKRSSTDGTSIANSTLSVTAAIKTPLYRSYS</sequence>
<dbReference type="AlphaFoldDB" id="A0A4S4KW09"/>
<comment type="caution">
    <text evidence="1">The sequence shown here is derived from an EMBL/GenBank/DDBJ whole genome shotgun (WGS) entry which is preliminary data.</text>
</comment>
<protein>
    <submittedName>
        <fullName evidence="1">Uncharacterized protein</fullName>
    </submittedName>
</protein>
<dbReference type="EMBL" id="SGPJ01000002">
    <property type="protein sequence ID" value="THH02787.1"/>
    <property type="molecule type" value="Genomic_DNA"/>
</dbReference>
<name>A0A4S4KW09_9APHY</name>
<evidence type="ECO:0000313" key="1">
    <source>
        <dbReference type="EMBL" id="THH02787.1"/>
    </source>
</evidence>
<organism evidence="1 2">
    <name type="scientific">Hermanssonia centrifuga</name>
    <dbReference type="NCBI Taxonomy" id="98765"/>
    <lineage>
        <taxon>Eukaryota</taxon>
        <taxon>Fungi</taxon>
        <taxon>Dikarya</taxon>
        <taxon>Basidiomycota</taxon>
        <taxon>Agaricomycotina</taxon>
        <taxon>Agaricomycetes</taxon>
        <taxon>Polyporales</taxon>
        <taxon>Meruliaceae</taxon>
        <taxon>Hermanssonia</taxon>
    </lineage>
</organism>
<evidence type="ECO:0000313" key="2">
    <source>
        <dbReference type="Proteomes" id="UP000309038"/>
    </source>
</evidence>
<proteinExistence type="predicted"/>
<reference evidence="1 2" key="1">
    <citation type="submission" date="2019-02" db="EMBL/GenBank/DDBJ databases">
        <title>Genome sequencing of the rare red list fungi Phlebia centrifuga.</title>
        <authorList>
            <person name="Buettner E."/>
            <person name="Kellner H."/>
        </authorList>
    </citation>
    <scope>NUCLEOTIDE SEQUENCE [LARGE SCALE GENOMIC DNA]</scope>
    <source>
        <strain evidence="1 2">DSM 108282</strain>
    </source>
</reference>
<dbReference type="Proteomes" id="UP000309038">
    <property type="component" value="Unassembled WGS sequence"/>
</dbReference>
<keyword evidence="2" id="KW-1185">Reference proteome</keyword>
<gene>
    <name evidence="1" type="ORF">EW026_g171</name>
</gene>
<accession>A0A4S4KW09</accession>